<evidence type="ECO:0000313" key="5">
    <source>
        <dbReference type="EMBL" id="CAH2405179.1"/>
    </source>
</evidence>
<dbReference type="PANTHER" id="PTHR46796">
    <property type="entry name" value="HTH-TYPE TRANSCRIPTIONAL ACTIVATOR RHAS-RELATED"/>
    <property type="match status" value="1"/>
</dbReference>
<comment type="caution">
    <text evidence="5">The sequence shown here is derived from an EMBL/GenBank/DDBJ whole genome shotgun (WGS) entry which is preliminary data.</text>
</comment>
<accession>A0ABN8K4I3</accession>
<dbReference type="PRINTS" id="PR00032">
    <property type="entry name" value="HTHARAC"/>
</dbReference>
<keyword evidence="2" id="KW-0238">DNA-binding</keyword>
<feature type="domain" description="HTH araC/xylS-type" evidence="4">
    <location>
        <begin position="201"/>
        <end position="299"/>
    </location>
</feature>
<dbReference type="InterPro" id="IPR050204">
    <property type="entry name" value="AraC_XylS_family_regulators"/>
</dbReference>
<evidence type="ECO:0000256" key="3">
    <source>
        <dbReference type="ARBA" id="ARBA00023163"/>
    </source>
</evidence>
<dbReference type="SUPFAM" id="SSF46689">
    <property type="entry name" value="Homeodomain-like"/>
    <property type="match status" value="2"/>
</dbReference>
<dbReference type="Proteomes" id="UP001153050">
    <property type="component" value="Unassembled WGS sequence"/>
</dbReference>
<sequence>MIPETTTSTALEHYLACPSRWSSVGGYGGPLVLRSRVEPAWMDGWSIPGTPDPWIVLMTGGIRTVEVRDGKRWRKAKSGPGQIGVTSPGTTTEIRWRSESGAPVETIHLHIDNGFFRRVAAECGRGDPNAIEITNALSESDPLIERLLSVLVPQLRGPDPSGHIFADAAAEMIAIHPLQRYSTRSVTKVRNAETISRNKLRQVNEFVDANLAENVTLDEMARVASMSVFHFARSFKQSTGGTPHAFVRLRRLEHAKRLLAETDWDVRRVARAVGYTNASHFAAVFREKSGVTPAAYRQAIR</sequence>
<dbReference type="PROSITE" id="PS00041">
    <property type="entry name" value="HTH_ARAC_FAMILY_1"/>
    <property type="match status" value="1"/>
</dbReference>
<reference evidence="5 6" key="1">
    <citation type="submission" date="2022-03" db="EMBL/GenBank/DDBJ databases">
        <authorList>
            <person name="Brunel B."/>
        </authorList>
    </citation>
    <scope>NUCLEOTIDE SEQUENCE [LARGE SCALE GENOMIC DNA]</scope>
    <source>
        <strain evidence="5">STM5069sample</strain>
    </source>
</reference>
<protein>
    <submittedName>
        <fullName evidence="5">Transcriptional regulator, AraC family</fullName>
    </submittedName>
</protein>
<evidence type="ECO:0000313" key="6">
    <source>
        <dbReference type="Proteomes" id="UP001153050"/>
    </source>
</evidence>
<dbReference type="InterPro" id="IPR018060">
    <property type="entry name" value="HTH_AraC"/>
</dbReference>
<dbReference type="PROSITE" id="PS01124">
    <property type="entry name" value="HTH_ARAC_FAMILY_2"/>
    <property type="match status" value="1"/>
</dbReference>
<keyword evidence="1" id="KW-0805">Transcription regulation</keyword>
<evidence type="ECO:0000256" key="1">
    <source>
        <dbReference type="ARBA" id="ARBA00023015"/>
    </source>
</evidence>
<dbReference type="SMART" id="SM00342">
    <property type="entry name" value="HTH_ARAC"/>
    <property type="match status" value="1"/>
</dbReference>
<keyword evidence="3" id="KW-0804">Transcription</keyword>
<evidence type="ECO:0000256" key="2">
    <source>
        <dbReference type="ARBA" id="ARBA00023125"/>
    </source>
</evidence>
<organism evidence="5 6">
    <name type="scientific">Mesorhizobium escarrei</name>
    <dbReference type="NCBI Taxonomy" id="666018"/>
    <lineage>
        <taxon>Bacteria</taxon>
        <taxon>Pseudomonadati</taxon>
        <taxon>Pseudomonadota</taxon>
        <taxon>Alphaproteobacteria</taxon>
        <taxon>Hyphomicrobiales</taxon>
        <taxon>Phyllobacteriaceae</taxon>
        <taxon>Mesorhizobium</taxon>
    </lineage>
</organism>
<dbReference type="Pfam" id="PF12833">
    <property type="entry name" value="HTH_18"/>
    <property type="match status" value="1"/>
</dbReference>
<dbReference type="InterPro" id="IPR018062">
    <property type="entry name" value="HTH_AraC-typ_CS"/>
</dbReference>
<keyword evidence="6" id="KW-1185">Reference proteome</keyword>
<dbReference type="Gene3D" id="1.10.10.60">
    <property type="entry name" value="Homeodomain-like"/>
    <property type="match status" value="1"/>
</dbReference>
<dbReference type="InterPro" id="IPR009057">
    <property type="entry name" value="Homeodomain-like_sf"/>
</dbReference>
<dbReference type="EMBL" id="CAKXZT010000142">
    <property type="protein sequence ID" value="CAH2405179.1"/>
    <property type="molecule type" value="Genomic_DNA"/>
</dbReference>
<proteinExistence type="predicted"/>
<name>A0ABN8K4I3_9HYPH</name>
<dbReference type="InterPro" id="IPR020449">
    <property type="entry name" value="Tscrpt_reg_AraC-type_HTH"/>
</dbReference>
<gene>
    <name evidence="5" type="ORF">MES5069_460005</name>
</gene>
<dbReference type="PANTHER" id="PTHR46796:SF6">
    <property type="entry name" value="ARAC SUBFAMILY"/>
    <property type="match status" value="1"/>
</dbReference>
<evidence type="ECO:0000259" key="4">
    <source>
        <dbReference type="PROSITE" id="PS01124"/>
    </source>
</evidence>